<gene>
    <name evidence="2" type="ORF">FHS75_000216</name>
</gene>
<evidence type="ECO:0000313" key="2">
    <source>
        <dbReference type="EMBL" id="NYH93911.1"/>
    </source>
</evidence>
<proteinExistence type="predicted"/>
<protein>
    <recommendedName>
        <fullName evidence="1">DUF6692 domain-containing protein</fullName>
    </recommendedName>
</protein>
<dbReference type="RefSeq" id="WP_179405874.1">
    <property type="nucleotide sequence ID" value="NZ_BMGF01000001.1"/>
</dbReference>
<dbReference type="Pfam" id="PF20402">
    <property type="entry name" value="DUF6692"/>
    <property type="match status" value="1"/>
</dbReference>
<organism evidence="2 3">
    <name type="scientific">Novosphingobium marinum</name>
    <dbReference type="NCBI Taxonomy" id="1514948"/>
    <lineage>
        <taxon>Bacteria</taxon>
        <taxon>Pseudomonadati</taxon>
        <taxon>Pseudomonadota</taxon>
        <taxon>Alphaproteobacteria</taxon>
        <taxon>Sphingomonadales</taxon>
        <taxon>Sphingomonadaceae</taxon>
        <taxon>Novosphingobium</taxon>
    </lineage>
</organism>
<sequence>MRTVLILAALATALAGCNRNTAIGNDREAQLDPAPKPAPQMPAESALRNVATAIVKPETMSAADVNALGGLDGKCTIRLTEIAFPSLLYEPGRSAAIKLNAKLIPLQAAGENRYESGGLVVTLRPLEPASDDDALRRTEMIVVPPAAEDEIGYRGFSKCYLAGGGGPTP</sequence>
<name>A0A7Y9XSS9_9SPHN</name>
<dbReference type="Proteomes" id="UP000522081">
    <property type="component" value="Unassembled WGS sequence"/>
</dbReference>
<reference evidence="2 3" key="1">
    <citation type="submission" date="2020-07" db="EMBL/GenBank/DDBJ databases">
        <title>Genomic Encyclopedia of Type Strains, Phase IV (KMG-IV): sequencing the most valuable type-strain genomes for metagenomic binning, comparative biology and taxonomic classification.</title>
        <authorList>
            <person name="Goeker M."/>
        </authorList>
    </citation>
    <scope>NUCLEOTIDE SEQUENCE [LARGE SCALE GENOMIC DNA]</scope>
    <source>
        <strain evidence="2 3">DSM 29043</strain>
    </source>
</reference>
<dbReference type="InterPro" id="IPR046514">
    <property type="entry name" value="DUF6692"/>
</dbReference>
<evidence type="ECO:0000313" key="3">
    <source>
        <dbReference type="Proteomes" id="UP000522081"/>
    </source>
</evidence>
<comment type="caution">
    <text evidence="2">The sequence shown here is derived from an EMBL/GenBank/DDBJ whole genome shotgun (WGS) entry which is preliminary data.</text>
</comment>
<dbReference type="EMBL" id="JACBZF010000001">
    <property type="protein sequence ID" value="NYH93911.1"/>
    <property type="molecule type" value="Genomic_DNA"/>
</dbReference>
<accession>A0A7Y9XSS9</accession>
<keyword evidence="3" id="KW-1185">Reference proteome</keyword>
<feature type="domain" description="DUF6692" evidence="1">
    <location>
        <begin position="3"/>
        <end position="163"/>
    </location>
</feature>
<dbReference type="AlphaFoldDB" id="A0A7Y9XSS9"/>
<evidence type="ECO:0000259" key="1">
    <source>
        <dbReference type="Pfam" id="PF20402"/>
    </source>
</evidence>
<dbReference type="PROSITE" id="PS51257">
    <property type="entry name" value="PROKAR_LIPOPROTEIN"/>
    <property type="match status" value="1"/>
</dbReference>